<proteinExistence type="predicted"/>
<reference evidence="1 2" key="1">
    <citation type="submission" date="2023-03" db="EMBL/GenBank/DDBJ databases">
        <title>Bacillus Genome Sequencing.</title>
        <authorList>
            <person name="Dunlap C."/>
        </authorList>
    </citation>
    <scope>NUCLEOTIDE SEQUENCE [LARGE SCALE GENOMIC DNA]</scope>
    <source>
        <strain evidence="1 2">B-23453</strain>
    </source>
</reference>
<sequence length="84" mass="9713">MKLIQNMINFKVNSISGDELFKYAKQFNVSLNQGDADKIATYLRGKRVDLFNDQERTKVIKEIAKITSPETAKQINQVFIQFTK</sequence>
<dbReference type="Proteomes" id="UP001341444">
    <property type="component" value="Unassembled WGS sequence"/>
</dbReference>
<gene>
    <name evidence="1" type="ORF">P4T90_18875</name>
</gene>
<protein>
    <submittedName>
        <fullName evidence="1">DUF2624 domain-containing protein</fullName>
    </submittedName>
</protein>
<dbReference type="RefSeq" id="WP_066262144.1">
    <property type="nucleotide sequence ID" value="NZ_JARMAB010000030.1"/>
</dbReference>
<keyword evidence="2" id="KW-1185">Reference proteome</keyword>
<name>A0ABU6MMB6_9BACI</name>
<dbReference type="Pfam" id="PF11116">
    <property type="entry name" value="DUF2624"/>
    <property type="match status" value="1"/>
</dbReference>
<dbReference type="InterPro" id="IPR020277">
    <property type="entry name" value="DUF2624"/>
</dbReference>
<evidence type="ECO:0000313" key="2">
    <source>
        <dbReference type="Proteomes" id="UP001341444"/>
    </source>
</evidence>
<organism evidence="1 2">
    <name type="scientific">Heyndrickxia acidicola</name>
    <dbReference type="NCBI Taxonomy" id="209389"/>
    <lineage>
        <taxon>Bacteria</taxon>
        <taxon>Bacillati</taxon>
        <taxon>Bacillota</taxon>
        <taxon>Bacilli</taxon>
        <taxon>Bacillales</taxon>
        <taxon>Bacillaceae</taxon>
        <taxon>Heyndrickxia</taxon>
    </lineage>
</organism>
<accession>A0ABU6MMB6</accession>
<comment type="caution">
    <text evidence="1">The sequence shown here is derived from an EMBL/GenBank/DDBJ whole genome shotgun (WGS) entry which is preliminary data.</text>
</comment>
<dbReference type="EMBL" id="JARMAB010000030">
    <property type="protein sequence ID" value="MED1205116.1"/>
    <property type="molecule type" value="Genomic_DNA"/>
</dbReference>
<evidence type="ECO:0000313" key="1">
    <source>
        <dbReference type="EMBL" id="MED1205116.1"/>
    </source>
</evidence>